<evidence type="ECO:0000256" key="10">
    <source>
        <dbReference type="ARBA" id="ARBA00023136"/>
    </source>
</evidence>
<proteinExistence type="inferred from homology"/>
<evidence type="ECO:0000256" key="8">
    <source>
        <dbReference type="ARBA" id="ARBA00022801"/>
    </source>
</evidence>
<evidence type="ECO:0000256" key="6">
    <source>
        <dbReference type="ARBA" id="ARBA00022670"/>
    </source>
</evidence>
<evidence type="ECO:0000256" key="12">
    <source>
        <dbReference type="RuleBase" id="RU362042"/>
    </source>
</evidence>
<comment type="subcellular location">
    <subcellularLocation>
        <location evidence="3">Cell membrane</location>
        <topology evidence="3">Single-pass type II membrane protein</topology>
    </subcellularLocation>
    <subcellularLocation>
        <location evidence="12">Membrane</location>
        <topology evidence="12">Single-pass type II membrane protein</topology>
    </subcellularLocation>
</comment>
<reference evidence="16 18" key="2">
    <citation type="journal article" date="2019" name="Sci. Transl. Med.">
        <title>Quorum sensing between bacterial species on the skin protects against epidermal injury in atopic dermatitis.</title>
        <authorList>
            <person name="Williams M.R."/>
        </authorList>
    </citation>
    <scope>NUCLEOTIDE SEQUENCE [LARGE SCALE GENOMIC DNA]</scope>
    <source>
        <strain evidence="16 18">E7</strain>
    </source>
</reference>
<dbReference type="InterPro" id="IPR019756">
    <property type="entry name" value="Pept_S26A_signal_pept_1_Ser-AS"/>
</dbReference>
<evidence type="ECO:0000256" key="1">
    <source>
        <dbReference type="ARBA" id="ARBA00000677"/>
    </source>
</evidence>
<dbReference type="EC" id="3.4.21.89" evidence="12"/>
<dbReference type="InterPro" id="IPR036286">
    <property type="entry name" value="LexA/Signal_pep-like_sf"/>
</dbReference>
<dbReference type="RefSeq" id="WP_002461066.1">
    <property type="nucleotide sequence ID" value="NZ_AP021848.1"/>
</dbReference>
<dbReference type="PRINTS" id="PR00727">
    <property type="entry name" value="LEADERPTASE"/>
</dbReference>
<feature type="domain" description="Peptidase S26" evidence="13">
    <location>
        <begin position="6"/>
        <end position="176"/>
    </location>
</feature>
<evidence type="ECO:0000313" key="15">
    <source>
        <dbReference type="EMBL" id="QEX38098.1"/>
    </source>
</evidence>
<dbReference type="OMA" id="IEPRWIP"/>
<dbReference type="InterPro" id="IPR019757">
    <property type="entry name" value="Pept_S26A_signal_pept_1_Lys-AS"/>
</dbReference>
<dbReference type="GO" id="GO:0006465">
    <property type="term" value="P:signal peptide processing"/>
    <property type="evidence" value="ECO:0007669"/>
    <property type="project" value="InterPro"/>
</dbReference>
<dbReference type="PROSITE" id="PS00760">
    <property type="entry name" value="SPASE_I_2"/>
    <property type="match status" value="1"/>
</dbReference>
<dbReference type="PANTHER" id="PTHR43390">
    <property type="entry name" value="SIGNAL PEPTIDASE I"/>
    <property type="match status" value="1"/>
</dbReference>
<evidence type="ECO:0000256" key="5">
    <source>
        <dbReference type="ARBA" id="ARBA00022475"/>
    </source>
</evidence>
<dbReference type="Proteomes" id="UP000325462">
    <property type="component" value="Chromosome"/>
</dbReference>
<accession>A0A133Q7J4</accession>
<dbReference type="STRING" id="28035.B6N84_12460"/>
<organism evidence="16 18">
    <name type="scientific">Staphylococcus lugdunensis</name>
    <dbReference type="NCBI Taxonomy" id="28035"/>
    <lineage>
        <taxon>Bacteria</taxon>
        <taxon>Bacillati</taxon>
        <taxon>Bacillota</taxon>
        <taxon>Bacilli</taxon>
        <taxon>Bacillales</taxon>
        <taxon>Staphylococcaceae</taxon>
        <taxon>Staphylococcus</taxon>
    </lineage>
</organism>
<name>A0A133Q7J4_STALU</name>
<dbReference type="GO" id="GO:0009003">
    <property type="term" value="F:signal peptidase activity"/>
    <property type="evidence" value="ECO:0007669"/>
    <property type="project" value="UniProtKB-EC"/>
</dbReference>
<evidence type="ECO:0000256" key="4">
    <source>
        <dbReference type="ARBA" id="ARBA00009370"/>
    </source>
</evidence>
<dbReference type="FunFam" id="2.10.109.10:FF:000008">
    <property type="entry name" value="Signal peptidase I"/>
    <property type="match status" value="1"/>
</dbReference>
<gene>
    <name evidence="16" type="primary">lepB</name>
    <name evidence="16" type="ORF">EQ812_05390</name>
    <name evidence="15" type="ORF">FO454_03820</name>
    <name evidence="14" type="ORF">HMPREF3225_01040</name>
</gene>
<evidence type="ECO:0000259" key="13">
    <source>
        <dbReference type="Pfam" id="PF10502"/>
    </source>
</evidence>
<comment type="similarity">
    <text evidence="4 12">Belongs to the peptidase S26 family.</text>
</comment>
<keyword evidence="9 12" id="KW-1133">Transmembrane helix</keyword>
<dbReference type="AlphaFoldDB" id="A0A133Q7J4"/>
<dbReference type="InterPro" id="IPR019758">
    <property type="entry name" value="Pept_S26A_signal_pept_1_CS"/>
</dbReference>
<dbReference type="EMBL" id="CP041722">
    <property type="protein sequence ID" value="QEX38098.1"/>
    <property type="molecule type" value="Genomic_DNA"/>
</dbReference>
<dbReference type="EMBL" id="LRQI01000037">
    <property type="protein sequence ID" value="KXA38844.1"/>
    <property type="molecule type" value="Genomic_DNA"/>
</dbReference>
<dbReference type="Gene3D" id="2.10.109.10">
    <property type="entry name" value="Umud Fragment, subunit A"/>
    <property type="match status" value="1"/>
</dbReference>
<dbReference type="PROSITE" id="PS00501">
    <property type="entry name" value="SPASE_I_1"/>
    <property type="match status" value="1"/>
</dbReference>
<reference evidence="15 19" key="3">
    <citation type="submission" date="2019-07" db="EMBL/GenBank/DDBJ databases">
        <title>Comparative genome analysis of staphylococcus lugdunensis shows clonal complex-dependent diversity of the putative virulence factor, ess/type vii locus.</title>
        <authorList>
            <person name="Lebeurre J."/>
            <person name="Dahyot S."/>
            <person name="Diene S."/>
            <person name="Paulay A."/>
            <person name="Aubourg M."/>
            <person name="Argemi X."/>
            <person name="Giard J.-C."/>
            <person name="Tournier I."/>
            <person name="Francois P."/>
            <person name="Pestel-Caron M."/>
        </authorList>
    </citation>
    <scope>NUCLEOTIDE SEQUENCE [LARGE SCALE GENOMIC DNA]</scope>
    <source>
        <strain evidence="15 19">SL13</strain>
    </source>
</reference>
<keyword evidence="5" id="KW-1003">Cell membrane</keyword>
<dbReference type="InterPro" id="IPR000223">
    <property type="entry name" value="Pept_S26A_signal_pept_1"/>
</dbReference>
<keyword evidence="7 12" id="KW-0812">Transmembrane</keyword>
<evidence type="ECO:0000313" key="19">
    <source>
        <dbReference type="Proteomes" id="UP000325462"/>
    </source>
</evidence>
<evidence type="ECO:0000256" key="7">
    <source>
        <dbReference type="ARBA" id="ARBA00022692"/>
    </source>
</evidence>
<evidence type="ECO:0000313" key="17">
    <source>
        <dbReference type="Proteomes" id="UP000070063"/>
    </source>
</evidence>
<protein>
    <recommendedName>
        <fullName evidence="12">Signal peptidase I</fullName>
        <ecNumber evidence="12">3.4.21.89</ecNumber>
    </recommendedName>
</protein>
<dbReference type="eggNOG" id="COG0681">
    <property type="taxonomic scope" value="Bacteria"/>
</dbReference>
<evidence type="ECO:0000313" key="16">
    <source>
        <dbReference type="EMBL" id="TBW72414.1"/>
    </source>
</evidence>
<dbReference type="PANTHER" id="PTHR43390:SF1">
    <property type="entry name" value="CHLOROPLAST PROCESSING PEPTIDASE"/>
    <property type="match status" value="1"/>
</dbReference>
<sequence length="192" mass="21998">MKKEILEWIVSIAVALIIVGIVVKFIGVTYSVSGDSMYPTFKDREKVVVSKISKTLDHIDNGDIVVFKEDKDRDFIKRLIGKPGDKVEYKGDQLYVNNKKIDEPYLKYNKEHKNGKYLTGSFKSSDLQNANGETKIPKDKYLVLGDNRQNSLDSRFPQVGLIDKEQIVGKVVLRFWPFGEWTTKFNPGTFDK</sequence>
<comment type="function">
    <text evidence="2">Essential for cell viability.</text>
</comment>
<evidence type="ECO:0000256" key="9">
    <source>
        <dbReference type="ARBA" id="ARBA00022989"/>
    </source>
</evidence>
<dbReference type="EMBL" id="SCHB01000003">
    <property type="protein sequence ID" value="TBW72414.1"/>
    <property type="molecule type" value="Genomic_DNA"/>
</dbReference>
<dbReference type="PROSITE" id="PS00761">
    <property type="entry name" value="SPASE_I_3"/>
    <property type="match status" value="1"/>
</dbReference>
<dbReference type="CDD" id="cd06530">
    <property type="entry name" value="S26_SPase_I"/>
    <property type="match status" value="1"/>
</dbReference>
<dbReference type="NCBIfam" id="TIGR02227">
    <property type="entry name" value="sigpep_I_bact"/>
    <property type="match status" value="1"/>
</dbReference>
<feature type="active site" evidence="11">
    <location>
        <position position="36"/>
    </location>
</feature>
<keyword evidence="6 12" id="KW-0645">Protease</keyword>
<feature type="active site" evidence="11">
    <location>
        <position position="77"/>
    </location>
</feature>
<comment type="catalytic activity">
    <reaction evidence="1 12">
        <text>Cleavage of hydrophobic, N-terminal signal or leader sequences from secreted and periplasmic proteins.</text>
        <dbReference type="EC" id="3.4.21.89"/>
    </reaction>
</comment>
<dbReference type="Proteomes" id="UP000070063">
    <property type="component" value="Unassembled WGS sequence"/>
</dbReference>
<evidence type="ECO:0000256" key="11">
    <source>
        <dbReference type="PIRSR" id="PIRSR600223-1"/>
    </source>
</evidence>
<dbReference type="Pfam" id="PF10502">
    <property type="entry name" value="Peptidase_S26"/>
    <property type="match status" value="1"/>
</dbReference>
<dbReference type="InterPro" id="IPR019533">
    <property type="entry name" value="Peptidase_S26"/>
</dbReference>
<dbReference type="GO" id="GO:0004252">
    <property type="term" value="F:serine-type endopeptidase activity"/>
    <property type="evidence" value="ECO:0007669"/>
    <property type="project" value="InterPro"/>
</dbReference>
<dbReference type="Proteomes" id="UP000293637">
    <property type="component" value="Unassembled WGS sequence"/>
</dbReference>
<reference evidence="14 17" key="1">
    <citation type="submission" date="2016-01" db="EMBL/GenBank/DDBJ databases">
        <authorList>
            <person name="Mitreva M."/>
            <person name="Pepin K.H."/>
            <person name="Mihindukulasuriya K.A."/>
            <person name="Fulton R."/>
            <person name="Fronick C."/>
            <person name="O'Laughlin M."/>
            <person name="Miner T."/>
            <person name="Herter B."/>
            <person name="Rosa B.A."/>
            <person name="Cordes M."/>
            <person name="Tomlinson C."/>
            <person name="Wollam A."/>
            <person name="Palsikar V.B."/>
            <person name="Mardis E.R."/>
            <person name="Wilson R.K."/>
        </authorList>
    </citation>
    <scope>NUCLEOTIDE SEQUENCE [LARGE SCALE GENOMIC DNA]</scope>
    <source>
        <strain evidence="14 17">MJR7738</strain>
    </source>
</reference>
<evidence type="ECO:0000256" key="3">
    <source>
        <dbReference type="ARBA" id="ARBA00004401"/>
    </source>
</evidence>
<keyword evidence="19" id="KW-1185">Reference proteome</keyword>
<keyword evidence="8 12" id="KW-0378">Hydrolase</keyword>
<dbReference type="GO" id="GO:0005886">
    <property type="term" value="C:plasma membrane"/>
    <property type="evidence" value="ECO:0007669"/>
    <property type="project" value="UniProtKB-SubCell"/>
</dbReference>
<dbReference type="SUPFAM" id="SSF51306">
    <property type="entry name" value="LexA/Signal peptidase"/>
    <property type="match status" value="1"/>
</dbReference>
<feature type="transmembrane region" description="Helical" evidence="12">
    <location>
        <begin position="6"/>
        <end position="32"/>
    </location>
</feature>
<evidence type="ECO:0000256" key="2">
    <source>
        <dbReference type="ARBA" id="ARBA00002312"/>
    </source>
</evidence>
<evidence type="ECO:0000313" key="18">
    <source>
        <dbReference type="Proteomes" id="UP000293637"/>
    </source>
</evidence>
<keyword evidence="10 12" id="KW-0472">Membrane</keyword>
<evidence type="ECO:0000313" key="14">
    <source>
        <dbReference type="EMBL" id="KXA38844.1"/>
    </source>
</evidence>
<dbReference type="GeneID" id="58090736"/>